<dbReference type="AlphaFoldDB" id="E9D764"/>
<proteinExistence type="predicted"/>
<dbReference type="HOGENOM" id="CLU_031394_0_0_1"/>
<sequence length="464" mass="51780">MNAETKIPAGDSIIWRAYGQIIKRLLLGPNELEQDLDYIYICAPTEHGLRGGQSIPDAVTNFNISSIADTLQRANSPMFMIRTELSYVQSLNNYLKAAKVKTITQAQVAEIKQAIERQREAESSRNDAKKQALEAWKLDLEAQENPISFEKWAIENADSYLELKEEADLAAGQVDQLQSRYYGAAAATLREKRERLEKLAMNTTSSNPGYNMPCFIRDYKINDAALNEGRRVEDINSQELIYQPLYVIDGYESACDSWVQGTAGDGMISTLDLTTVTQDDYRELGHSRSVSRSANKFFYFFSKSSAASTEESHLTFNGSDWTYKTKITLFMKAPARVFNIRPGLWDDGGVRRTFPELLEGEVDSALGLVRVSKILVGYEVSVTIHFAESLRTQVRNMVNQARSESKGGLRIFGFQFGPDKSSGASFSRDLNSLTYNETTNEMTLPATPRGVPVILGALGRKIGA</sequence>
<accession>E9D764</accession>
<evidence type="ECO:0000313" key="1">
    <source>
        <dbReference type="EMBL" id="EFW17723.1"/>
    </source>
</evidence>
<organism evidence="2">
    <name type="scientific">Coccidioides posadasii (strain RMSCC 757 / Silveira)</name>
    <name type="common">Valley fever fungus</name>
    <dbReference type="NCBI Taxonomy" id="443226"/>
    <lineage>
        <taxon>Eukaryota</taxon>
        <taxon>Fungi</taxon>
        <taxon>Dikarya</taxon>
        <taxon>Ascomycota</taxon>
        <taxon>Pezizomycotina</taxon>
        <taxon>Eurotiomycetes</taxon>
        <taxon>Eurotiomycetidae</taxon>
        <taxon>Onygenales</taxon>
        <taxon>Onygenaceae</taxon>
        <taxon>Coccidioides</taxon>
    </lineage>
</organism>
<dbReference type="Proteomes" id="UP000002497">
    <property type="component" value="Unassembled WGS sequence"/>
</dbReference>
<dbReference type="VEuPathDB" id="FungiDB:D8B26_004921"/>
<dbReference type="VEuPathDB" id="FungiDB:CPSG_05360"/>
<gene>
    <name evidence="1" type="ORF">CPSG_05360</name>
</gene>
<keyword evidence="2" id="KW-1185">Reference proteome</keyword>
<dbReference type="OMA" id="IWRAYGQ"/>
<name>E9D764_COCPS</name>
<reference evidence="2" key="2">
    <citation type="submission" date="2010-03" db="EMBL/GenBank/DDBJ databases">
        <title>The genome sequence of Coccidioides posadasii strain Silveira.</title>
        <authorList>
            <consortium name="The Broad Institute Genome Sequencing Center for Infectious Disease"/>
            <person name="Neafsey D."/>
            <person name="Orbach M."/>
            <person name="Henn M.R."/>
            <person name="Cole G.T."/>
            <person name="Galgiani J."/>
            <person name="Gardner M.J."/>
            <person name="Kirkland T.N."/>
            <person name="Taylor J.W."/>
            <person name="Young S.K."/>
            <person name="Zeng Q."/>
            <person name="Koehrsen M."/>
            <person name="Alvarado L."/>
            <person name="Berlin A."/>
            <person name="Borenstein D."/>
            <person name="Chapman S.B."/>
            <person name="Chen Z."/>
            <person name="Engels R."/>
            <person name="Freedman E."/>
            <person name="Gellesch M."/>
            <person name="Goldberg J."/>
            <person name="Griggs A."/>
            <person name="Gujja S."/>
            <person name="Heilman E."/>
            <person name="Heiman D."/>
            <person name="Howarth C."/>
            <person name="Jen D."/>
            <person name="Larson L."/>
            <person name="Mehta T."/>
            <person name="Neiman D."/>
            <person name="Park D."/>
            <person name="Pearson M."/>
            <person name="Richards J."/>
            <person name="Roberts A."/>
            <person name="Saif S."/>
            <person name="Shea T."/>
            <person name="Shenoy N."/>
            <person name="Sisk P."/>
            <person name="Stolte C."/>
            <person name="Sykes S."/>
            <person name="Walk T."/>
            <person name="White J."/>
            <person name="Yandava C."/>
            <person name="Haas B."/>
            <person name="Nusbaum C."/>
            <person name="Birren B."/>
        </authorList>
    </citation>
    <scope>NUCLEOTIDE SEQUENCE [LARGE SCALE GENOMIC DNA]</scope>
    <source>
        <strain evidence="2">RMSCC 757 / Silveira</strain>
    </source>
</reference>
<dbReference type="EMBL" id="GL636493">
    <property type="protein sequence ID" value="EFW17723.1"/>
    <property type="molecule type" value="Genomic_DNA"/>
</dbReference>
<evidence type="ECO:0000313" key="2">
    <source>
        <dbReference type="Proteomes" id="UP000002497"/>
    </source>
</evidence>
<reference evidence="2" key="1">
    <citation type="journal article" date="2010" name="Genome Res.">
        <title>Population genomic sequencing of Coccidioides fungi reveals recent hybridization and transposon control.</title>
        <authorList>
            <person name="Neafsey D.E."/>
            <person name="Barker B.M."/>
            <person name="Sharpton T.J."/>
            <person name="Stajich J.E."/>
            <person name="Park D.J."/>
            <person name="Whiston E."/>
            <person name="Hung C.-Y."/>
            <person name="McMahan C."/>
            <person name="White J."/>
            <person name="Sykes S."/>
            <person name="Heiman D."/>
            <person name="Young S."/>
            <person name="Zeng Q."/>
            <person name="Abouelleil A."/>
            <person name="Aftuck L."/>
            <person name="Bessette D."/>
            <person name="Brown A."/>
            <person name="FitzGerald M."/>
            <person name="Lui A."/>
            <person name="Macdonald J.P."/>
            <person name="Priest M."/>
            <person name="Orbach M.J."/>
            <person name="Galgiani J.N."/>
            <person name="Kirkland T.N."/>
            <person name="Cole G.T."/>
            <person name="Birren B.W."/>
            <person name="Henn M.R."/>
            <person name="Taylor J.W."/>
            <person name="Rounsley S.D."/>
        </authorList>
    </citation>
    <scope>NUCLEOTIDE SEQUENCE [LARGE SCALE GENOMIC DNA]</scope>
    <source>
        <strain evidence="2">RMSCC 757 / Silveira</strain>
    </source>
</reference>
<protein>
    <submittedName>
        <fullName evidence="1">Uncharacterized protein</fullName>
    </submittedName>
</protein>